<dbReference type="GO" id="GO:0005524">
    <property type="term" value="F:ATP binding"/>
    <property type="evidence" value="ECO:0007669"/>
    <property type="project" value="InterPro"/>
</dbReference>
<evidence type="ECO:0000259" key="1">
    <source>
        <dbReference type="SMART" id="SM00382"/>
    </source>
</evidence>
<keyword evidence="3" id="KW-1185">Reference proteome</keyword>
<dbReference type="STRING" id="119641.SAMN05421842_12248"/>
<dbReference type="InterPro" id="IPR003959">
    <property type="entry name" value="ATPase_AAA_core"/>
</dbReference>
<dbReference type="SMART" id="SM00382">
    <property type="entry name" value="AAA"/>
    <property type="match status" value="1"/>
</dbReference>
<organism evidence="2 3">
    <name type="scientific">Clostridium uliginosum</name>
    <dbReference type="NCBI Taxonomy" id="119641"/>
    <lineage>
        <taxon>Bacteria</taxon>
        <taxon>Bacillati</taxon>
        <taxon>Bacillota</taxon>
        <taxon>Clostridia</taxon>
        <taxon>Eubacteriales</taxon>
        <taxon>Clostridiaceae</taxon>
        <taxon>Clostridium</taxon>
    </lineage>
</organism>
<dbReference type="Pfam" id="PF00004">
    <property type="entry name" value="AAA"/>
    <property type="match status" value="1"/>
</dbReference>
<dbReference type="InterPro" id="IPR003593">
    <property type="entry name" value="AAA+_ATPase"/>
</dbReference>
<sequence length="361" mass="41931">MNYTETLSTVDLVINSKDVPLIIGESGIGKTSLVKEIAKNNGCYLITIDANLLKEGEIGGLPVVENKETIYATHHKLIEIKKALKEDEERDIILFIDELNRCDHAVSQELMNLILNREINGYILHDRVKVIAAMNPSNKYDGFADSQYEVVDMDPAQEDRFVWIEMDLDVKEWIKWGMSENGNVNEHIIEFISTFPQYLHMPNSDESIKATPRSWHRVSKSYDVYLKNKDKYQFNTFLNVVRGNVGANIASDLGNFLIHIKKPLIKVEDLFENEVLSFELKEKLNNENHSRLYILAKNAMNFLENHSSEKNLILFSKMLDLYPRDLRLGIMKEIKRDYKEGIYQLLLNQEEFIESFFNIFK</sequence>
<accession>A0A1I1Q0Q7</accession>
<dbReference type="AlphaFoldDB" id="A0A1I1Q0Q7"/>
<dbReference type="OrthoDB" id="40849at2"/>
<dbReference type="CDD" id="cd00009">
    <property type="entry name" value="AAA"/>
    <property type="match status" value="1"/>
</dbReference>
<dbReference type="Gene3D" id="3.40.50.300">
    <property type="entry name" value="P-loop containing nucleotide triphosphate hydrolases"/>
    <property type="match status" value="1"/>
</dbReference>
<evidence type="ECO:0000313" key="2">
    <source>
        <dbReference type="EMBL" id="SFD15726.1"/>
    </source>
</evidence>
<dbReference type="EMBL" id="FOMG01000022">
    <property type="protein sequence ID" value="SFD15726.1"/>
    <property type="molecule type" value="Genomic_DNA"/>
</dbReference>
<gene>
    <name evidence="2" type="ORF">SAMN05421842_12248</name>
</gene>
<name>A0A1I1Q0Q7_9CLOT</name>
<proteinExistence type="predicted"/>
<dbReference type="Proteomes" id="UP000199263">
    <property type="component" value="Unassembled WGS sequence"/>
</dbReference>
<evidence type="ECO:0000313" key="3">
    <source>
        <dbReference type="Proteomes" id="UP000199263"/>
    </source>
</evidence>
<dbReference type="InterPro" id="IPR027417">
    <property type="entry name" value="P-loop_NTPase"/>
</dbReference>
<feature type="domain" description="AAA+ ATPase" evidence="1">
    <location>
        <begin position="16"/>
        <end position="154"/>
    </location>
</feature>
<reference evidence="2 3" key="1">
    <citation type="submission" date="2016-10" db="EMBL/GenBank/DDBJ databases">
        <authorList>
            <person name="de Groot N.N."/>
        </authorList>
    </citation>
    <scope>NUCLEOTIDE SEQUENCE [LARGE SCALE GENOMIC DNA]</scope>
    <source>
        <strain evidence="2 3">DSM 12992</strain>
    </source>
</reference>
<dbReference type="SUPFAM" id="SSF52540">
    <property type="entry name" value="P-loop containing nucleoside triphosphate hydrolases"/>
    <property type="match status" value="1"/>
</dbReference>
<protein>
    <submittedName>
        <fullName evidence="2">ATPase family associated with various cellular activities (AAA)</fullName>
    </submittedName>
</protein>
<dbReference type="GO" id="GO:0016887">
    <property type="term" value="F:ATP hydrolysis activity"/>
    <property type="evidence" value="ECO:0007669"/>
    <property type="project" value="InterPro"/>
</dbReference>
<dbReference type="RefSeq" id="WP_090092769.1">
    <property type="nucleotide sequence ID" value="NZ_FOMG01000022.1"/>
</dbReference>